<evidence type="ECO:0000313" key="5">
    <source>
        <dbReference type="EMBL" id="MBZ5751015.1"/>
    </source>
</evidence>
<evidence type="ECO:0000313" key="6">
    <source>
        <dbReference type="Proteomes" id="UP001165287"/>
    </source>
</evidence>
<dbReference type="EMBL" id="JAIQUM010000024">
    <property type="protein sequence ID" value="MBZ5751015.1"/>
    <property type="molecule type" value="Genomic_DNA"/>
</dbReference>
<feature type="domain" description="J" evidence="4">
    <location>
        <begin position="208"/>
        <end position="261"/>
    </location>
</feature>
<reference evidence="5" key="1">
    <citation type="submission" date="2024-05" db="EMBL/GenBank/DDBJ databases">
        <title>Metabacillus sp. nov., isolated from the rhizosphere soil of tomato plants.</title>
        <authorList>
            <person name="Ma R."/>
        </authorList>
    </citation>
    <scope>NUCLEOTIDE SEQUENCE</scope>
    <source>
        <strain evidence="5">DBTR6</strain>
    </source>
</reference>
<proteinExistence type="predicted"/>
<keyword evidence="6" id="KW-1185">Reference proteome</keyword>
<organism evidence="5 6">
    <name type="scientific">Metabacillus rhizolycopersici</name>
    <dbReference type="NCBI Taxonomy" id="2875709"/>
    <lineage>
        <taxon>Bacteria</taxon>
        <taxon>Bacillati</taxon>
        <taxon>Bacillota</taxon>
        <taxon>Bacilli</taxon>
        <taxon>Bacillales</taxon>
        <taxon>Bacillaceae</taxon>
        <taxon>Metabacillus</taxon>
    </lineage>
</organism>
<dbReference type="InterPro" id="IPR036869">
    <property type="entry name" value="J_dom_sf"/>
</dbReference>
<accession>A0ABS7UST7</accession>
<evidence type="ECO:0000256" key="2">
    <source>
        <dbReference type="ARBA" id="ARBA00023016"/>
    </source>
</evidence>
<evidence type="ECO:0000256" key="3">
    <source>
        <dbReference type="SAM" id="Coils"/>
    </source>
</evidence>
<feature type="coiled-coil region" evidence="3">
    <location>
        <begin position="140"/>
        <end position="181"/>
    </location>
</feature>
<dbReference type="RefSeq" id="WP_224139292.1">
    <property type="nucleotide sequence ID" value="NZ_JAIQUM010000024.1"/>
</dbReference>
<name>A0ABS7UST7_9BACI</name>
<dbReference type="Gene3D" id="1.10.287.110">
    <property type="entry name" value="DnaJ domain"/>
    <property type="match status" value="1"/>
</dbReference>
<evidence type="ECO:0000256" key="1">
    <source>
        <dbReference type="ARBA" id="ARBA00022705"/>
    </source>
</evidence>
<dbReference type="PROSITE" id="PS50076">
    <property type="entry name" value="DNAJ_2"/>
    <property type="match status" value="1"/>
</dbReference>
<keyword evidence="3" id="KW-0175">Coiled coil</keyword>
<gene>
    <name evidence="5" type="ORF">K9V48_12335</name>
</gene>
<protein>
    <recommendedName>
        <fullName evidence="4">J domain-containing protein</fullName>
    </recommendedName>
</protein>
<dbReference type="Proteomes" id="UP001165287">
    <property type="component" value="Unassembled WGS sequence"/>
</dbReference>
<dbReference type="SUPFAM" id="SSF46565">
    <property type="entry name" value="Chaperone J-domain"/>
    <property type="match status" value="1"/>
</dbReference>
<keyword evidence="1" id="KW-0235">DNA replication</keyword>
<sequence length="262" mass="30437">MNTDQAFNLLMDAGVPENNSIQTVRRWLREGKIKYDGNSNRKAEYIIDDTDYVIELLKDAGVADSIGIQTVTHWLREGKIKYDGTRNRNTGYMIDETVSKLLTNNRTNQNKDDIIHQLKLKIKAQDEHIEVIEELHEAASKILILQRDKLNQELIFLQNEKNRLKNETIDLLKENIELRDELIKLKDKRFTENICGNGNFHPTTESEDYRRKLGLSKKASNKELLAGYKDLLKIAHPDRGGNAKTFQYIKTDYDTFRNSIKD</sequence>
<evidence type="ECO:0000259" key="4">
    <source>
        <dbReference type="PROSITE" id="PS50076"/>
    </source>
</evidence>
<comment type="caution">
    <text evidence="5">The sequence shown here is derived from an EMBL/GenBank/DDBJ whole genome shotgun (WGS) entry which is preliminary data.</text>
</comment>
<keyword evidence="2" id="KW-0346">Stress response</keyword>
<dbReference type="InterPro" id="IPR001623">
    <property type="entry name" value="DnaJ_domain"/>
</dbReference>